<dbReference type="RefSeq" id="WP_230346783.1">
    <property type="nucleotide sequence ID" value="NZ_JBIWXY010000001.1"/>
</dbReference>
<name>A0ABW8GHY3_9PROT</name>
<dbReference type="Proteomes" id="UP001617669">
    <property type="component" value="Unassembled WGS sequence"/>
</dbReference>
<organism evidence="1 2">
    <name type="scientific">Methylobacillus methanolivorans</name>
    <dbReference type="NCBI Taxonomy" id="1848927"/>
    <lineage>
        <taxon>Bacteria</taxon>
        <taxon>Pseudomonadati</taxon>
        <taxon>Pseudomonadota</taxon>
        <taxon>Betaproteobacteria</taxon>
        <taxon>Nitrosomonadales</taxon>
        <taxon>Methylophilaceae</taxon>
        <taxon>Methylobacillus</taxon>
    </lineage>
</organism>
<dbReference type="EMBL" id="JBIWXY010000001">
    <property type="protein sequence ID" value="MFJ5444789.1"/>
    <property type="molecule type" value="Genomic_DNA"/>
</dbReference>
<protein>
    <submittedName>
        <fullName evidence="1">Uncharacterized protein</fullName>
    </submittedName>
</protein>
<gene>
    <name evidence="1" type="ORF">ACIKP9_00955</name>
</gene>
<evidence type="ECO:0000313" key="1">
    <source>
        <dbReference type="EMBL" id="MFJ5444789.1"/>
    </source>
</evidence>
<comment type="caution">
    <text evidence="1">The sequence shown here is derived from an EMBL/GenBank/DDBJ whole genome shotgun (WGS) entry which is preliminary data.</text>
</comment>
<sequence>MAKITVNKLEEHAFEVAIEAQSSTTHRVTVAPDYANKLSLGRFDHEELIRRSFEFLLERESNTSILRSFDLSVISRYFPEYEHTITQ</sequence>
<evidence type="ECO:0000313" key="2">
    <source>
        <dbReference type="Proteomes" id="UP001617669"/>
    </source>
</evidence>
<reference evidence="1 2" key="1">
    <citation type="submission" date="2024-11" db="EMBL/GenBank/DDBJ databases">
        <authorList>
            <person name="Kaparullina E.N."/>
            <person name="Delegan Y.A."/>
            <person name="Doronina N.V."/>
        </authorList>
    </citation>
    <scope>NUCLEOTIDE SEQUENCE [LARGE SCALE GENOMIC DNA]</scope>
    <source>
        <strain evidence="1 2">7sh_L</strain>
    </source>
</reference>
<proteinExistence type="predicted"/>
<keyword evidence="2" id="KW-1185">Reference proteome</keyword>
<accession>A0ABW8GHY3</accession>